<gene>
    <name evidence="1" type="ORF">MW7_012175</name>
</gene>
<protein>
    <submittedName>
        <fullName evidence="1">ATP-grasp domain-containing protein</fullName>
    </submittedName>
</protein>
<dbReference type="Proteomes" id="UP000004277">
    <property type="component" value="Unassembled WGS sequence"/>
</dbReference>
<evidence type="ECO:0000313" key="1">
    <source>
        <dbReference type="EMBL" id="TMS57636.1"/>
    </source>
</evidence>
<dbReference type="EMBL" id="AKCV02000022">
    <property type="protein sequence ID" value="TMS57636.1"/>
    <property type="molecule type" value="Genomic_DNA"/>
</dbReference>
<sequence>MGAPELIVAGLSARMMTESAHAAGFEVTALDLFGDADTRHAAHAWEPIGNPATLTISAEATLAALQRLRLRPPLVGWVAGTGFEDQPDLLEAGARIVPLLGNPPDTVRLLKDPERFFGMLQELGIPHPETRLTPPDDPHGWLCKAIGGAGAWHIRPAEEARPGMQAYFQRQMPGIPMSVIFLAHQGGARGSVRILGINRQWIGQRSDMPYVFEGVSGPVTLPPQIMQHLADAVQGIARTCGLVGLNSLDFLFDAPDFHVLEVNPRPTAAMALYEDRYAHGLMHAHVQACQGVTPMPQRIETPAVRGCRTVFAEHEQHINASLSGTLMRAGWCHDIPVPGIRIGAGEPLCTVSACATSLAAVDALLHDRCTQTLDYLKALHVDNHVPSRRSDHPLPAQRQRP</sequence>
<comment type="caution">
    <text evidence="1">The sequence shown here is derived from an EMBL/GenBank/DDBJ whole genome shotgun (WGS) entry which is preliminary data.</text>
</comment>
<name>A0ACD3SN62_9BURK</name>
<proteinExistence type="predicted"/>
<evidence type="ECO:0000313" key="2">
    <source>
        <dbReference type="Proteomes" id="UP000004277"/>
    </source>
</evidence>
<accession>A0ACD3SN62</accession>
<organism evidence="1 2">
    <name type="scientific">Imbroritus primus</name>
    <dbReference type="NCBI Taxonomy" id="3058603"/>
    <lineage>
        <taxon>Bacteria</taxon>
        <taxon>Pseudomonadati</taxon>
        <taxon>Pseudomonadota</taxon>
        <taxon>Betaproteobacteria</taxon>
        <taxon>Burkholderiales</taxon>
        <taxon>Burkholderiaceae</taxon>
        <taxon>Imbroritus</taxon>
    </lineage>
</organism>
<keyword evidence="2" id="KW-1185">Reference proteome</keyword>
<reference evidence="1" key="1">
    <citation type="submission" date="2019-05" db="EMBL/GenBank/DDBJ databases">
        <title>Revised genome assembly of Burkholderiaceae (previously Ralstonia) sp. PBA.</title>
        <authorList>
            <person name="Gan H.M."/>
        </authorList>
    </citation>
    <scope>NUCLEOTIDE SEQUENCE</scope>
    <source>
        <strain evidence="1">PBA</strain>
    </source>
</reference>